<dbReference type="EMBL" id="CM024804">
    <property type="protein sequence ID" value="KAG8010275.1"/>
    <property type="molecule type" value="Genomic_DNA"/>
</dbReference>
<sequence length="118" mass="13180">MMMTVIRDVAAFRPSIRQYEREEQVQKMENKEKETDRGRERLTKKPFFIPVVKVSQVKVQGEHDAKGADYREPKRGSGGGGLLVKNQCMAGGGSPSQSATMTAAPDGHWVSWLSGHQY</sequence>
<feature type="non-terminal residue" evidence="1">
    <location>
        <position position="118"/>
    </location>
</feature>
<protein>
    <submittedName>
        <fullName evidence="1">Uncharacterized protein</fullName>
    </submittedName>
</protein>
<accession>A0ACB7F8C6</accession>
<dbReference type="Proteomes" id="UP000805704">
    <property type="component" value="Chromosome 16"/>
</dbReference>
<name>A0ACB7F8C6_NIBAL</name>
<proteinExistence type="predicted"/>
<organism evidence="1 2">
    <name type="scientific">Nibea albiflora</name>
    <name type="common">Yellow drum</name>
    <name type="synonym">Corvina albiflora</name>
    <dbReference type="NCBI Taxonomy" id="240163"/>
    <lineage>
        <taxon>Eukaryota</taxon>
        <taxon>Metazoa</taxon>
        <taxon>Chordata</taxon>
        <taxon>Craniata</taxon>
        <taxon>Vertebrata</taxon>
        <taxon>Euteleostomi</taxon>
        <taxon>Actinopterygii</taxon>
        <taxon>Neopterygii</taxon>
        <taxon>Teleostei</taxon>
        <taxon>Neoteleostei</taxon>
        <taxon>Acanthomorphata</taxon>
        <taxon>Eupercaria</taxon>
        <taxon>Sciaenidae</taxon>
        <taxon>Nibea</taxon>
    </lineage>
</organism>
<gene>
    <name evidence="1" type="ORF">GBF38_014524</name>
</gene>
<comment type="caution">
    <text evidence="1">The sequence shown here is derived from an EMBL/GenBank/DDBJ whole genome shotgun (WGS) entry which is preliminary data.</text>
</comment>
<keyword evidence="2" id="KW-1185">Reference proteome</keyword>
<evidence type="ECO:0000313" key="1">
    <source>
        <dbReference type="EMBL" id="KAG8010275.1"/>
    </source>
</evidence>
<reference evidence="1" key="1">
    <citation type="submission" date="2020-04" db="EMBL/GenBank/DDBJ databases">
        <title>A chromosome-scale assembly and high-density genetic map of the yellow drum (Nibea albiflora) genome.</title>
        <authorList>
            <person name="Xu D."/>
            <person name="Zhang W."/>
            <person name="Chen R."/>
            <person name="Tan P."/>
            <person name="Wang L."/>
            <person name="Song H."/>
            <person name="Tian L."/>
            <person name="Zhu Q."/>
            <person name="Wang B."/>
        </authorList>
    </citation>
    <scope>NUCLEOTIDE SEQUENCE</scope>
    <source>
        <strain evidence="1">ZJHYS-2018</strain>
    </source>
</reference>
<evidence type="ECO:0000313" key="2">
    <source>
        <dbReference type="Proteomes" id="UP000805704"/>
    </source>
</evidence>